<evidence type="ECO:0000313" key="1">
    <source>
        <dbReference type="EMBL" id="MEE7494873.1"/>
    </source>
</evidence>
<gene>
    <name evidence="1" type="ORF">MOTC310_32485</name>
</gene>
<dbReference type="RefSeq" id="WP_331304775.1">
    <property type="nucleotide sequence ID" value="NZ_MLCA01000019.1"/>
</dbReference>
<keyword evidence="2" id="KW-1185">Reference proteome</keyword>
<protein>
    <submittedName>
        <fullName evidence="1">Uncharacterized protein</fullName>
    </submittedName>
</protein>
<dbReference type="EMBL" id="MLCA01000019">
    <property type="protein sequence ID" value="MEE7494873.1"/>
    <property type="molecule type" value="Genomic_DNA"/>
</dbReference>
<reference evidence="1 2" key="1">
    <citation type="journal article" date="2012" name="Genet. Mol. Biol.">
        <title>Analysis of 16S rRNA and mxaF genes revealing insights into Methylobacterium niche-specific plant association.</title>
        <authorList>
            <person name="Dourado M.N."/>
            <person name="Andreote F.D."/>
            <person name="Dini-Andreote F."/>
            <person name="Conti R."/>
            <person name="Araujo J.M."/>
            <person name="Araujo W.L."/>
        </authorList>
    </citation>
    <scope>NUCLEOTIDE SEQUENCE [LARGE SCALE GENOMIC DNA]</scope>
    <source>
        <strain evidence="1 2">TC3-10</strain>
    </source>
</reference>
<proteinExistence type="predicted"/>
<name>A0ABU7TYK1_9HYPH</name>
<dbReference type="Proteomes" id="UP001355206">
    <property type="component" value="Unassembled WGS sequence"/>
</dbReference>
<accession>A0ABU7TYK1</accession>
<comment type="caution">
    <text evidence="1">The sequence shown here is derived from an EMBL/GenBank/DDBJ whole genome shotgun (WGS) entry which is preliminary data.</text>
</comment>
<sequence length="237" mass="26316">MPAATPQPIIRYDLRIQLPSLSMRSATPWFLESSYRVERDAEARYEALLLVAQTERGSIELVKVRAHGQGARTDLRTLLAWSYRPDQSAFGLRAWPMEFGSRLEIERKAADLARRAAAGEVLVTDSYAPVVQQPDKLLETPAALPLIGRWRQLAGGAALCSLLLGAFQIGRTFAEPDITAAMVGVLTPRWCLEIDANSKPFRVWTEHPQMALHDLMEARKLRGSERLLGSDLGVGRA</sequence>
<evidence type="ECO:0000313" key="2">
    <source>
        <dbReference type="Proteomes" id="UP001355206"/>
    </source>
</evidence>
<organism evidence="1 2">
    <name type="scientific">Methylobacterium oryzae</name>
    <dbReference type="NCBI Taxonomy" id="334852"/>
    <lineage>
        <taxon>Bacteria</taxon>
        <taxon>Pseudomonadati</taxon>
        <taxon>Pseudomonadota</taxon>
        <taxon>Alphaproteobacteria</taxon>
        <taxon>Hyphomicrobiales</taxon>
        <taxon>Methylobacteriaceae</taxon>
        <taxon>Methylobacterium</taxon>
    </lineage>
</organism>